<evidence type="ECO:0000256" key="1">
    <source>
        <dbReference type="SAM" id="SignalP"/>
    </source>
</evidence>
<evidence type="ECO:0000313" key="2">
    <source>
        <dbReference type="EMBL" id="RFC63329.1"/>
    </source>
</evidence>
<evidence type="ECO:0000313" key="3">
    <source>
        <dbReference type="Proteomes" id="UP000264310"/>
    </source>
</evidence>
<feature type="signal peptide" evidence="1">
    <location>
        <begin position="1"/>
        <end position="27"/>
    </location>
</feature>
<dbReference type="OrthoDB" id="7707524at2"/>
<dbReference type="RefSeq" id="WP_116683058.1">
    <property type="nucleotide sequence ID" value="NZ_QURL01000004.1"/>
</dbReference>
<keyword evidence="3" id="KW-1185">Reference proteome</keyword>
<organism evidence="2 3">
    <name type="scientific">Fulvimarina endophytica</name>
    <dbReference type="NCBI Taxonomy" id="2293836"/>
    <lineage>
        <taxon>Bacteria</taxon>
        <taxon>Pseudomonadati</taxon>
        <taxon>Pseudomonadota</taxon>
        <taxon>Alphaproteobacteria</taxon>
        <taxon>Hyphomicrobiales</taxon>
        <taxon>Aurantimonadaceae</taxon>
        <taxon>Fulvimarina</taxon>
    </lineage>
</organism>
<sequence>MLARFARRSIAALASAAILAVPAAAFAQGSETAQGAKDAGSLSLELNRAVDTDQGCRLGFVTTNKTGVDLAKAAFEVVLFKPGGLIDRLLVLDFGAMDEGRTKVREFNLSGADCKAIDRVLVNDVAACEGADGGEAVDKNRCMSALAASSKADIAFGL</sequence>
<name>A0A371X295_9HYPH</name>
<dbReference type="Proteomes" id="UP000264310">
    <property type="component" value="Unassembled WGS sequence"/>
</dbReference>
<protein>
    <recommendedName>
        <fullName evidence="4">Tat pathway signal sequence domain protein</fullName>
    </recommendedName>
</protein>
<evidence type="ECO:0008006" key="4">
    <source>
        <dbReference type="Google" id="ProtNLM"/>
    </source>
</evidence>
<gene>
    <name evidence="2" type="ORF">DYI37_09755</name>
</gene>
<feature type="chain" id="PRO_5016604604" description="Tat pathway signal sequence domain protein" evidence="1">
    <location>
        <begin position="28"/>
        <end position="158"/>
    </location>
</feature>
<dbReference type="AlphaFoldDB" id="A0A371X295"/>
<comment type="caution">
    <text evidence="2">The sequence shown here is derived from an EMBL/GenBank/DDBJ whole genome shotgun (WGS) entry which is preliminary data.</text>
</comment>
<keyword evidence="1" id="KW-0732">Signal</keyword>
<accession>A0A371X295</accession>
<proteinExistence type="predicted"/>
<dbReference type="EMBL" id="QURL01000004">
    <property type="protein sequence ID" value="RFC63329.1"/>
    <property type="molecule type" value="Genomic_DNA"/>
</dbReference>
<reference evidence="2 3" key="1">
    <citation type="submission" date="2018-08" db="EMBL/GenBank/DDBJ databases">
        <title>Fulvimarina sp. 85, whole genome shotgun sequence.</title>
        <authorList>
            <person name="Tuo L."/>
        </authorList>
    </citation>
    <scope>NUCLEOTIDE SEQUENCE [LARGE SCALE GENOMIC DNA]</scope>
    <source>
        <strain evidence="2 3">85</strain>
    </source>
</reference>